<dbReference type="AlphaFoldDB" id="A0AB34QWW0"/>
<proteinExistence type="predicted"/>
<evidence type="ECO:0000256" key="1">
    <source>
        <dbReference type="SAM" id="Phobius"/>
    </source>
</evidence>
<accession>A0AB34QWW0</accession>
<dbReference type="EMBL" id="JXCL01000010">
    <property type="protein sequence ID" value="KIL22895.1"/>
    <property type="molecule type" value="Genomic_DNA"/>
</dbReference>
<sequence length="50" mass="6006">MIIPILGLSLIFSNFMIVTKIFFFLFIAWYLYTIFDFYKSELKGKNDKTN</sequence>
<keyword evidence="1" id="KW-0812">Transmembrane</keyword>
<name>A0AB34QWW0_BACPU</name>
<comment type="caution">
    <text evidence="2">The sequence shown here is derived from an EMBL/GenBank/DDBJ whole genome shotgun (WGS) entry which is preliminary data.</text>
</comment>
<protein>
    <submittedName>
        <fullName evidence="2">Uncharacterized protein</fullName>
    </submittedName>
</protein>
<reference evidence="2 3" key="1">
    <citation type="submission" date="2014-12" db="EMBL/GenBank/DDBJ databases">
        <title>Draft Genome Sequences of Five Spore-Forming Food Isolates of Bacillus pumilus.</title>
        <authorList>
            <person name="de Jong A."/>
            <person name="van Heel A.J."/>
            <person name="Montalban-Lopez M."/>
            <person name="Krawczyk A.O."/>
            <person name="Berendsen E.M."/>
            <person name="Wells-Bennik M."/>
            <person name="Kuipers O.P."/>
        </authorList>
    </citation>
    <scope>NUCLEOTIDE SEQUENCE [LARGE SCALE GENOMIC DNA]</scope>
    <source>
        <strain evidence="2 3">B4127</strain>
    </source>
</reference>
<keyword evidence="1" id="KW-0472">Membrane</keyword>
<feature type="transmembrane region" description="Helical" evidence="1">
    <location>
        <begin position="6"/>
        <end position="32"/>
    </location>
</feature>
<evidence type="ECO:0000313" key="3">
    <source>
        <dbReference type="Proteomes" id="UP000031978"/>
    </source>
</evidence>
<keyword evidence="1" id="KW-1133">Transmembrane helix</keyword>
<dbReference type="Proteomes" id="UP000031978">
    <property type="component" value="Unassembled WGS sequence"/>
</dbReference>
<evidence type="ECO:0000313" key="2">
    <source>
        <dbReference type="EMBL" id="KIL22895.1"/>
    </source>
</evidence>
<gene>
    <name evidence="2" type="ORF">B4127_0854</name>
</gene>
<organism evidence="2 3">
    <name type="scientific">Bacillus pumilus</name>
    <name type="common">Bacillus mesentericus</name>
    <dbReference type="NCBI Taxonomy" id="1408"/>
    <lineage>
        <taxon>Bacteria</taxon>
        <taxon>Bacillati</taxon>
        <taxon>Bacillota</taxon>
        <taxon>Bacilli</taxon>
        <taxon>Bacillales</taxon>
        <taxon>Bacillaceae</taxon>
        <taxon>Bacillus</taxon>
    </lineage>
</organism>